<dbReference type="EMBL" id="CP000679">
    <property type="protein sequence ID" value="ABP65743.1"/>
    <property type="molecule type" value="Genomic_DNA"/>
</dbReference>
<dbReference type="eggNOG" id="COG1517">
    <property type="taxonomic scope" value="Bacteria"/>
</dbReference>
<keyword evidence="4" id="KW-1185">Reference proteome</keyword>
<organism evidence="3 4">
    <name type="scientific">Caldicellulosiruptor saccharolyticus (strain ATCC 43494 / DSM 8903 / Tp8T 6331)</name>
    <dbReference type="NCBI Taxonomy" id="351627"/>
    <lineage>
        <taxon>Bacteria</taxon>
        <taxon>Bacillati</taxon>
        <taxon>Bacillota</taxon>
        <taxon>Bacillota incertae sedis</taxon>
        <taxon>Caldicellulosiruptorales</taxon>
        <taxon>Caldicellulosiruptoraceae</taxon>
        <taxon>Caldicellulosiruptor</taxon>
    </lineage>
</organism>
<evidence type="ECO:0000259" key="2">
    <source>
        <dbReference type="Pfam" id="PF22230"/>
    </source>
</evidence>
<sequence>MKIIYQIGRFDNPKAALKEFFITKFNDEVVNFSKVSELSSFVLRDFLRQQGQEAKAAVIYPVSIVLNERLKDWVEDDSLKEELERIYENPSEYLKSPFDIIDRLPLERLRDETVVIHSLGTYLKNVELDGSYDDIVLEILFDMIERYMNEDVDEIYLDISSGHNIYISAMIEASRHFAVFTRLMHWIHEEKRPKIYLTFSDPIIGSTAESFEIHIQPQSYTAFFSSPISKKEACDHNFSFLRNIYQEPQDDQKGNNKVLQKQQIRQKRRSLKEKIEMFTILFSAIKNNVPLYLYYHPYHSIDEIKNELKNLISHAKDQLLKDFKSSPKLNKKAYLDAILSLEFYMGIVEVLVLEKYNITMFCQETGFDLENLGKTFAEIYTIFGIPMNWTMLGNEISNDTEKIQAYGETQQWTRLRKIVDPTKPIADEPDKRNFFAHSGLEGNVTEVKYDGLKVYVRYIQGLPQGMIDCWLKERV</sequence>
<reference evidence="3 4" key="1">
    <citation type="journal article" date="2008" name="Appl. Environ. Microbiol.">
        <title>Hydrogenomics of the extremely thermophilic bacterium Caldicellulosiruptor saccharolyticus.</title>
        <authorList>
            <person name="van de Werken H.J."/>
            <person name="Verhaart M.R."/>
            <person name="VanFossen A.L."/>
            <person name="Willquist K."/>
            <person name="Lewis D.L."/>
            <person name="Nichols J.D."/>
            <person name="Goorissen H.P."/>
            <person name="Mongodin E.F."/>
            <person name="Nelson K.E."/>
            <person name="van Niel E.W."/>
            <person name="Stams A.J."/>
            <person name="Ward D.E."/>
            <person name="de Vos W.M."/>
            <person name="van der Oost J."/>
            <person name="Kelly R.M."/>
            <person name="Kengen S.W."/>
        </authorList>
    </citation>
    <scope>NUCLEOTIDE SEQUENCE [LARGE SCALE GENOMIC DNA]</scope>
    <source>
        <strain evidence="4">ATCC 43494 / DSM 8903 / Tp8T 6331</strain>
    </source>
</reference>
<feature type="domain" description="CRISPR system endoribonuclease Csx1-like HEPN" evidence="1">
    <location>
        <begin position="390"/>
        <end position="458"/>
    </location>
</feature>
<dbReference type="Proteomes" id="UP000000256">
    <property type="component" value="Chromosome"/>
</dbReference>
<dbReference type="Pfam" id="PF22230">
    <property type="entry name" value="Csx1_CARF"/>
    <property type="match status" value="1"/>
</dbReference>
<dbReference type="InterPro" id="IPR019016">
    <property type="entry name" value="Csx1-like_HEPN"/>
</dbReference>
<dbReference type="Gene3D" id="1.10.3740.10">
    <property type="entry name" value="SSO1389-like domains"/>
    <property type="match status" value="1"/>
</dbReference>
<dbReference type="InterPro" id="IPR053857">
    <property type="entry name" value="Csx1_CARF"/>
</dbReference>
<accession>A4XFQ8</accession>
<feature type="domain" description="CRISPR system endoribonuclease Csx1 CARF" evidence="2">
    <location>
        <begin position="37"/>
        <end position="202"/>
    </location>
</feature>
<proteinExistence type="predicted"/>
<dbReference type="InterPro" id="IPR027419">
    <property type="entry name" value="CRISPR-assoc_Csx1_C"/>
</dbReference>
<dbReference type="InterPro" id="IPR010171">
    <property type="entry name" value="CRISPR_Csx1"/>
</dbReference>
<evidence type="ECO:0000259" key="1">
    <source>
        <dbReference type="Pfam" id="PF09455"/>
    </source>
</evidence>
<dbReference type="HOGENOM" id="CLU_045946_0_0_9"/>
<dbReference type="RefSeq" id="WP_011915705.1">
    <property type="nucleotide sequence ID" value="NC_009437.1"/>
</dbReference>
<dbReference type="KEGG" id="csc:Csac_0089"/>
<evidence type="ECO:0000313" key="3">
    <source>
        <dbReference type="EMBL" id="ABP65743.1"/>
    </source>
</evidence>
<protein>
    <submittedName>
        <fullName evidence="3">CRISPR-associated protein, MJ1666 family</fullName>
    </submittedName>
</protein>
<evidence type="ECO:0000313" key="4">
    <source>
        <dbReference type="Proteomes" id="UP000000256"/>
    </source>
</evidence>
<dbReference type="Gene3D" id="3.40.50.10640">
    <property type="entry name" value="SSO1389-like"/>
    <property type="match status" value="1"/>
</dbReference>
<dbReference type="AlphaFoldDB" id="A4XFQ8"/>
<dbReference type="NCBIfam" id="TIGR01897">
    <property type="entry name" value="cas_MJ1666"/>
    <property type="match status" value="1"/>
</dbReference>
<dbReference type="Pfam" id="PF09455">
    <property type="entry name" value="Csx1_HEPN"/>
    <property type="match status" value="1"/>
</dbReference>
<gene>
    <name evidence="3" type="ordered locus">Csac_0089</name>
</gene>
<dbReference type="SUPFAM" id="SSF160980">
    <property type="entry name" value="SSO1389-like"/>
    <property type="match status" value="1"/>
</dbReference>
<dbReference type="OrthoDB" id="2080251at2"/>
<name>A4XFQ8_CALS8</name>